<dbReference type="AlphaFoldDB" id="A0A920CUI2"/>
<name>A0A920CUI2_9BACL</name>
<sequence length="275" mass="31684">MANKLGFLMQSDTMMQLPIYMTGAGHWNHQEPIHRPDGYPQFQWLHCVSGQGELKVGGQAYRVKPGSGMFLYPDEEHAYYSMEKPWEVYWITFMGRDAESLAHLAGINASGVYTVQSQELILNHMKNALSLTCSDKPLAGLECSKLAYMFLIDLMTDRMHASSTDQGYLRLQPVFDYMENHYQRDITLQELAEQLRVSTQHLCLLFRKILNKRPMEYLNQLRIQKSKERLLECPDARIGEIAGHVGFTTPGYFSTLFKRMEGMTPEAFRKLNGIR</sequence>
<keyword evidence="3" id="KW-0804">Transcription</keyword>
<feature type="domain" description="HTH araC/xylS-type" evidence="4">
    <location>
        <begin position="172"/>
        <end position="271"/>
    </location>
</feature>
<dbReference type="PANTHER" id="PTHR43280">
    <property type="entry name" value="ARAC-FAMILY TRANSCRIPTIONAL REGULATOR"/>
    <property type="match status" value="1"/>
</dbReference>
<evidence type="ECO:0000259" key="4">
    <source>
        <dbReference type="PROSITE" id="PS01124"/>
    </source>
</evidence>
<dbReference type="InterPro" id="IPR037923">
    <property type="entry name" value="HTH-like"/>
</dbReference>
<evidence type="ECO:0000256" key="2">
    <source>
        <dbReference type="ARBA" id="ARBA00023125"/>
    </source>
</evidence>
<gene>
    <name evidence="5" type="ORF">J34TS1_61200</name>
</gene>
<dbReference type="Proteomes" id="UP000682811">
    <property type="component" value="Unassembled WGS sequence"/>
</dbReference>
<dbReference type="InterPro" id="IPR018060">
    <property type="entry name" value="HTH_AraC"/>
</dbReference>
<dbReference type="EMBL" id="BORT01000051">
    <property type="protein sequence ID" value="GIO51355.1"/>
    <property type="molecule type" value="Genomic_DNA"/>
</dbReference>
<dbReference type="RefSeq" id="WP_212981358.1">
    <property type="nucleotide sequence ID" value="NZ_AP025343.1"/>
</dbReference>
<dbReference type="SMART" id="SM00342">
    <property type="entry name" value="HTH_ARAC"/>
    <property type="match status" value="1"/>
</dbReference>
<keyword evidence="6" id="KW-1185">Reference proteome</keyword>
<comment type="caution">
    <text evidence="5">The sequence shown here is derived from an EMBL/GenBank/DDBJ whole genome shotgun (WGS) entry which is preliminary data.</text>
</comment>
<keyword evidence="2" id="KW-0238">DNA-binding</keyword>
<dbReference type="InterPro" id="IPR003313">
    <property type="entry name" value="AraC-bd"/>
</dbReference>
<dbReference type="Pfam" id="PF12833">
    <property type="entry name" value="HTH_18"/>
    <property type="match status" value="1"/>
</dbReference>
<dbReference type="Gene3D" id="2.60.120.280">
    <property type="entry name" value="Regulatory protein AraC"/>
    <property type="match status" value="1"/>
</dbReference>
<dbReference type="Gene3D" id="1.10.10.60">
    <property type="entry name" value="Homeodomain-like"/>
    <property type="match status" value="2"/>
</dbReference>
<dbReference type="PANTHER" id="PTHR43280:SF2">
    <property type="entry name" value="HTH-TYPE TRANSCRIPTIONAL REGULATOR EXSA"/>
    <property type="match status" value="1"/>
</dbReference>
<keyword evidence="1" id="KW-0805">Transcription regulation</keyword>
<evidence type="ECO:0000256" key="3">
    <source>
        <dbReference type="ARBA" id="ARBA00023163"/>
    </source>
</evidence>
<dbReference type="PROSITE" id="PS01124">
    <property type="entry name" value="HTH_ARAC_FAMILY_2"/>
    <property type="match status" value="1"/>
</dbReference>
<dbReference type="PRINTS" id="PR00032">
    <property type="entry name" value="HTHARAC"/>
</dbReference>
<evidence type="ECO:0000313" key="6">
    <source>
        <dbReference type="Proteomes" id="UP000682811"/>
    </source>
</evidence>
<proteinExistence type="predicted"/>
<reference evidence="5 6" key="1">
    <citation type="submission" date="2021-03" db="EMBL/GenBank/DDBJ databases">
        <title>Antimicrobial resistance genes in bacteria isolated from Japanese honey, and their potential for conferring macrolide and lincosamide resistance in the American foulbrood pathogen Paenibacillus larvae.</title>
        <authorList>
            <person name="Okamoto M."/>
            <person name="Kumagai M."/>
            <person name="Kanamori H."/>
            <person name="Takamatsu D."/>
        </authorList>
    </citation>
    <scope>NUCLEOTIDE SEQUENCE [LARGE SCALE GENOMIC DNA]</scope>
    <source>
        <strain evidence="5 6">J34TS1</strain>
    </source>
</reference>
<organism evidence="5 6">
    <name type="scientific">Paenibacillus azoreducens</name>
    <dbReference type="NCBI Taxonomy" id="116718"/>
    <lineage>
        <taxon>Bacteria</taxon>
        <taxon>Bacillati</taxon>
        <taxon>Bacillota</taxon>
        <taxon>Bacilli</taxon>
        <taxon>Bacillales</taxon>
        <taxon>Paenibacillaceae</taxon>
        <taxon>Paenibacillus</taxon>
    </lineage>
</organism>
<evidence type="ECO:0000256" key="1">
    <source>
        <dbReference type="ARBA" id="ARBA00023015"/>
    </source>
</evidence>
<dbReference type="GO" id="GO:0043565">
    <property type="term" value="F:sequence-specific DNA binding"/>
    <property type="evidence" value="ECO:0007669"/>
    <property type="project" value="InterPro"/>
</dbReference>
<evidence type="ECO:0000313" key="5">
    <source>
        <dbReference type="EMBL" id="GIO51355.1"/>
    </source>
</evidence>
<dbReference type="SUPFAM" id="SSF51215">
    <property type="entry name" value="Regulatory protein AraC"/>
    <property type="match status" value="1"/>
</dbReference>
<protein>
    <recommendedName>
        <fullName evidence="4">HTH araC/xylS-type domain-containing protein</fullName>
    </recommendedName>
</protein>
<accession>A0A920CUI2</accession>
<dbReference type="Pfam" id="PF02311">
    <property type="entry name" value="AraC_binding"/>
    <property type="match status" value="1"/>
</dbReference>
<dbReference type="GO" id="GO:0003700">
    <property type="term" value="F:DNA-binding transcription factor activity"/>
    <property type="evidence" value="ECO:0007669"/>
    <property type="project" value="InterPro"/>
</dbReference>
<dbReference type="SUPFAM" id="SSF46689">
    <property type="entry name" value="Homeodomain-like"/>
    <property type="match status" value="2"/>
</dbReference>
<dbReference type="InterPro" id="IPR009057">
    <property type="entry name" value="Homeodomain-like_sf"/>
</dbReference>
<dbReference type="InterPro" id="IPR020449">
    <property type="entry name" value="Tscrpt_reg_AraC-type_HTH"/>
</dbReference>